<keyword evidence="3" id="KW-1185">Reference proteome</keyword>
<protein>
    <submittedName>
        <fullName evidence="2">C39 family peptidase</fullName>
    </submittedName>
</protein>
<sequence>MKLKILLPFEGKSQYDATVDPKKQGSACGPTTIAAILNHHEQIDYGINQLYSLLGTTSIGLFTWRLVRKFKKITGQRYHIEKIRSLDAVKAELRAGRPLAMKFDRWFSFRWFSKPLYNYHWVPLIGYEEKDSDIILYIHDNGKRNRPSKVQAVSYLQNQHVLSFVRIYPVKR</sequence>
<evidence type="ECO:0000313" key="3">
    <source>
        <dbReference type="Proteomes" id="UP001172054"/>
    </source>
</evidence>
<reference evidence="2 3" key="1">
    <citation type="submission" date="2023-06" db="EMBL/GenBank/DDBJ databases">
        <title>Novel species in genus Planococcus.</title>
        <authorList>
            <person name="Ning S."/>
        </authorList>
    </citation>
    <scope>NUCLEOTIDE SEQUENCE [LARGE SCALE GENOMIC DNA]</scope>
    <source>
        <strain evidence="2 3">N064</strain>
    </source>
</reference>
<accession>A0ABT8MUX0</accession>
<comment type="caution">
    <text evidence="2">The sequence shown here is derived from an EMBL/GenBank/DDBJ whole genome shotgun (WGS) entry which is preliminary data.</text>
</comment>
<dbReference type="RefSeq" id="WP_301726958.1">
    <property type="nucleotide sequence ID" value="NZ_JAUJWW010000007.1"/>
</dbReference>
<gene>
    <name evidence="2" type="ORF">QWY15_15560</name>
</gene>
<name>A0ABT8MUX0_9BACL</name>
<feature type="domain" description="Peptidase C39-like" evidence="1">
    <location>
        <begin position="17"/>
        <end position="139"/>
    </location>
</feature>
<dbReference type="Pfam" id="PF13529">
    <property type="entry name" value="Peptidase_C39_2"/>
    <property type="match status" value="1"/>
</dbReference>
<proteinExistence type="predicted"/>
<dbReference type="EMBL" id="JAUJWW010000007">
    <property type="protein sequence ID" value="MDN7228696.1"/>
    <property type="molecule type" value="Genomic_DNA"/>
</dbReference>
<dbReference type="Gene3D" id="3.90.70.10">
    <property type="entry name" value="Cysteine proteinases"/>
    <property type="match status" value="1"/>
</dbReference>
<evidence type="ECO:0000259" key="1">
    <source>
        <dbReference type="Pfam" id="PF13529"/>
    </source>
</evidence>
<dbReference type="InterPro" id="IPR039564">
    <property type="entry name" value="Peptidase_C39-like"/>
</dbReference>
<evidence type="ECO:0000313" key="2">
    <source>
        <dbReference type="EMBL" id="MDN7228696.1"/>
    </source>
</evidence>
<dbReference type="Proteomes" id="UP001172054">
    <property type="component" value="Unassembled WGS sequence"/>
</dbReference>
<organism evidence="2 3">
    <name type="scientific">Planococcus liqunii</name>
    <dbReference type="NCBI Taxonomy" id="3058394"/>
    <lineage>
        <taxon>Bacteria</taxon>
        <taxon>Bacillati</taxon>
        <taxon>Bacillota</taxon>
        <taxon>Bacilli</taxon>
        <taxon>Bacillales</taxon>
        <taxon>Caryophanaceae</taxon>
        <taxon>Planococcus</taxon>
    </lineage>
</organism>